<comment type="caution">
    <text evidence="9">The sequence shown here is derived from an EMBL/GenBank/DDBJ whole genome shotgun (WGS) entry which is preliminary data.</text>
</comment>
<accession>A0A443R936</accession>
<feature type="non-terminal residue" evidence="9">
    <location>
        <position position="1"/>
    </location>
</feature>
<keyword evidence="6 7" id="KW-0067">ATP-binding</keyword>
<evidence type="ECO:0000256" key="7">
    <source>
        <dbReference type="RuleBase" id="RU361128"/>
    </source>
</evidence>
<evidence type="ECO:0000256" key="2">
    <source>
        <dbReference type="ARBA" id="ARBA00009280"/>
    </source>
</evidence>
<sequence>TTPMSFQVTPLPGTHPLIVLINPKSGGRQGLRILRKFQYLLNPRQVYDVNKGGPAQGLQFCKDLVNFRVLYKMNFSYVPAMCILPLGTGNDLARCLRWGSGYDKESLSNFLKKIEQSSVVMLDRWKIEISTSGVENEKGDPIPSNIFNNYFSIGVDASIAIKFHLEREKHPEKFNSRMKNKIWYFEFATSETFFATCKNLHEDVDVLCDGVSLDLKNGPSLQGIAVLNIPSIYGGSNLWGDSLSQRNRNRMLRKRKKRDRESSSNSFNNSDLSTAVQDIGDKLIEVIGLENCMHVGQVKAGLRASGRRLAQCSSVVIRLQATSDEHIKL</sequence>
<dbReference type="Proteomes" id="UP000285301">
    <property type="component" value="Unassembled WGS sequence"/>
</dbReference>
<keyword evidence="5 7" id="KW-0418">Kinase</keyword>
<evidence type="ECO:0000256" key="3">
    <source>
        <dbReference type="ARBA" id="ARBA00022679"/>
    </source>
</evidence>
<evidence type="ECO:0000256" key="1">
    <source>
        <dbReference type="ARBA" id="ARBA00001383"/>
    </source>
</evidence>
<evidence type="ECO:0000313" key="9">
    <source>
        <dbReference type="EMBL" id="RWS11779.1"/>
    </source>
</evidence>
<dbReference type="STRING" id="1965070.A0A443R936"/>
<protein>
    <recommendedName>
        <fullName evidence="7">Diacylglycerol kinase</fullName>
        <shortName evidence="7">DAG kinase</shortName>
        <ecNumber evidence="7">2.7.1.107</ecNumber>
    </recommendedName>
</protein>
<evidence type="ECO:0000256" key="4">
    <source>
        <dbReference type="ARBA" id="ARBA00022741"/>
    </source>
</evidence>
<dbReference type="InterPro" id="IPR037607">
    <property type="entry name" value="DGK"/>
</dbReference>
<keyword evidence="4 7" id="KW-0547">Nucleotide-binding</keyword>
<comment type="catalytic activity">
    <reaction evidence="1 7">
        <text>a 1,2-diacyl-sn-glycerol + ATP = a 1,2-diacyl-sn-glycero-3-phosphate + ADP + H(+)</text>
        <dbReference type="Rhea" id="RHEA:10272"/>
        <dbReference type="ChEBI" id="CHEBI:15378"/>
        <dbReference type="ChEBI" id="CHEBI:17815"/>
        <dbReference type="ChEBI" id="CHEBI:30616"/>
        <dbReference type="ChEBI" id="CHEBI:58608"/>
        <dbReference type="ChEBI" id="CHEBI:456216"/>
        <dbReference type="EC" id="2.7.1.107"/>
    </reaction>
</comment>
<dbReference type="OrthoDB" id="242257at2759"/>
<dbReference type="GO" id="GO:0004143">
    <property type="term" value="F:ATP-dependent diacylglycerol kinase activity"/>
    <property type="evidence" value="ECO:0007669"/>
    <property type="project" value="UniProtKB-EC"/>
</dbReference>
<gene>
    <name evidence="9" type="ORF">B4U79_03954</name>
</gene>
<evidence type="ECO:0000259" key="8">
    <source>
        <dbReference type="PROSITE" id="PS50146"/>
    </source>
</evidence>
<dbReference type="GO" id="GO:0005886">
    <property type="term" value="C:plasma membrane"/>
    <property type="evidence" value="ECO:0007669"/>
    <property type="project" value="TreeGrafter"/>
</dbReference>
<evidence type="ECO:0000313" key="10">
    <source>
        <dbReference type="Proteomes" id="UP000285301"/>
    </source>
</evidence>
<dbReference type="InterPro" id="IPR001206">
    <property type="entry name" value="Diacylglycerol_kinase_cat_dom"/>
</dbReference>
<dbReference type="InterPro" id="IPR016064">
    <property type="entry name" value="NAD/diacylglycerol_kinase_sf"/>
</dbReference>
<evidence type="ECO:0000256" key="5">
    <source>
        <dbReference type="ARBA" id="ARBA00022777"/>
    </source>
</evidence>
<reference evidence="9 10" key="1">
    <citation type="journal article" date="2018" name="Gigascience">
        <title>Genomes of trombidid mites reveal novel predicted allergens and laterally-transferred genes associated with secondary metabolism.</title>
        <authorList>
            <person name="Dong X."/>
            <person name="Chaisiri K."/>
            <person name="Xia D."/>
            <person name="Armstrong S.D."/>
            <person name="Fang Y."/>
            <person name="Donnelly M.J."/>
            <person name="Kadowaki T."/>
            <person name="McGarry J.W."/>
            <person name="Darby A.C."/>
            <person name="Makepeace B.L."/>
        </authorList>
    </citation>
    <scope>NUCLEOTIDE SEQUENCE [LARGE SCALE GENOMIC DNA]</scope>
    <source>
        <strain evidence="9">UoL-WK</strain>
    </source>
</reference>
<dbReference type="InterPro" id="IPR000756">
    <property type="entry name" value="Diacylglycerol_kin_accessory"/>
</dbReference>
<proteinExistence type="inferred from homology"/>
<feature type="domain" description="DAGKc" evidence="8">
    <location>
        <begin position="12"/>
        <end position="131"/>
    </location>
</feature>
<dbReference type="GO" id="GO:0005524">
    <property type="term" value="F:ATP binding"/>
    <property type="evidence" value="ECO:0007669"/>
    <property type="project" value="UniProtKB-KW"/>
</dbReference>
<dbReference type="PROSITE" id="PS50146">
    <property type="entry name" value="DAGK"/>
    <property type="match status" value="1"/>
</dbReference>
<dbReference type="Pfam" id="PF00781">
    <property type="entry name" value="DAGK_cat"/>
    <property type="match status" value="2"/>
</dbReference>
<dbReference type="SUPFAM" id="SSF111331">
    <property type="entry name" value="NAD kinase/diacylglycerol kinase-like"/>
    <property type="match status" value="1"/>
</dbReference>
<dbReference type="AlphaFoldDB" id="A0A443R936"/>
<dbReference type="SMART" id="SM00046">
    <property type="entry name" value="DAGKc"/>
    <property type="match status" value="1"/>
</dbReference>
<keyword evidence="3 7" id="KW-0808">Transferase</keyword>
<dbReference type="EMBL" id="NCKU01001572">
    <property type="protein sequence ID" value="RWS11779.1"/>
    <property type="molecule type" value="Genomic_DNA"/>
</dbReference>
<name>A0A443R936_9ACAR</name>
<dbReference type="EC" id="2.7.1.107" evidence="7"/>
<keyword evidence="10" id="KW-1185">Reference proteome</keyword>
<dbReference type="PANTHER" id="PTHR11255:SF48">
    <property type="entry name" value="DIACYLGLYCEROL KINASE 1"/>
    <property type="match status" value="1"/>
</dbReference>
<evidence type="ECO:0000256" key="6">
    <source>
        <dbReference type="ARBA" id="ARBA00022840"/>
    </source>
</evidence>
<dbReference type="PANTHER" id="PTHR11255">
    <property type="entry name" value="DIACYLGLYCEROL KINASE"/>
    <property type="match status" value="1"/>
</dbReference>
<dbReference type="Pfam" id="PF00609">
    <property type="entry name" value="DAGK_acc"/>
    <property type="match status" value="1"/>
</dbReference>
<comment type="similarity">
    <text evidence="2 7">Belongs to the eukaryotic diacylglycerol kinase family.</text>
</comment>
<dbReference type="SMART" id="SM00045">
    <property type="entry name" value="DAGKa"/>
    <property type="match status" value="1"/>
</dbReference>
<dbReference type="GO" id="GO:0007200">
    <property type="term" value="P:phospholipase C-activating G protein-coupled receptor signaling pathway"/>
    <property type="evidence" value="ECO:0007669"/>
    <property type="project" value="InterPro"/>
</dbReference>
<organism evidence="9 10">
    <name type="scientific">Dinothrombium tinctorium</name>
    <dbReference type="NCBI Taxonomy" id="1965070"/>
    <lineage>
        <taxon>Eukaryota</taxon>
        <taxon>Metazoa</taxon>
        <taxon>Ecdysozoa</taxon>
        <taxon>Arthropoda</taxon>
        <taxon>Chelicerata</taxon>
        <taxon>Arachnida</taxon>
        <taxon>Acari</taxon>
        <taxon>Acariformes</taxon>
        <taxon>Trombidiformes</taxon>
        <taxon>Prostigmata</taxon>
        <taxon>Anystina</taxon>
        <taxon>Parasitengona</taxon>
        <taxon>Trombidioidea</taxon>
        <taxon>Trombidiidae</taxon>
        <taxon>Dinothrombium</taxon>
    </lineage>
</organism>
<dbReference type="Gene3D" id="2.60.200.40">
    <property type="match status" value="1"/>
</dbReference>